<dbReference type="AlphaFoldDB" id="R7S6V8"/>
<dbReference type="RefSeq" id="XP_008045808.1">
    <property type="nucleotide sequence ID" value="XM_008047617.1"/>
</dbReference>
<dbReference type="Proteomes" id="UP000054317">
    <property type="component" value="Unassembled WGS sequence"/>
</dbReference>
<keyword evidence="3" id="KW-1185">Reference proteome</keyword>
<evidence type="ECO:0000313" key="2">
    <source>
        <dbReference type="EMBL" id="EIW51307.1"/>
    </source>
</evidence>
<protein>
    <submittedName>
        <fullName evidence="2">Uncharacterized protein</fullName>
    </submittedName>
</protein>
<reference evidence="3" key="1">
    <citation type="journal article" date="2012" name="Science">
        <title>The Paleozoic origin of enzymatic lignin decomposition reconstructed from 31 fungal genomes.</title>
        <authorList>
            <person name="Floudas D."/>
            <person name="Binder M."/>
            <person name="Riley R."/>
            <person name="Barry K."/>
            <person name="Blanchette R.A."/>
            <person name="Henrissat B."/>
            <person name="Martinez A.T."/>
            <person name="Otillar R."/>
            <person name="Spatafora J.W."/>
            <person name="Yadav J.S."/>
            <person name="Aerts A."/>
            <person name="Benoit I."/>
            <person name="Boyd A."/>
            <person name="Carlson A."/>
            <person name="Copeland A."/>
            <person name="Coutinho P.M."/>
            <person name="de Vries R.P."/>
            <person name="Ferreira P."/>
            <person name="Findley K."/>
            <person name="Foster B."/>
            <person name="Gaskell J."/>
            <person name="Glotzer D."/>
            <person name="Gorecki P."/>
            <person name="Heitman J."/>
            <person name="Hesse C."/>
            <person name="Hori C."/>
            <person name="Igarashi K."/>
            <person name="Jurgens J.A."/>
            <person name="Kallen N."/>
            <person name="Kersten P."/>
            <person name="Kohler A."/>
            <person name="Kuees U."/>
            <person name="Kumar T.K.A."/>
            <person name="Kuo A."/>
            <person name="LaButti K."/>
            <person name="Larrondo L.F."/>
            <person name="Lindquist E."/>
            <person name="Ling A."/>
            <person name="Lombard V."/>
            <person name="Lucas S."/>
            <person name="Lundell T."/>
            <person name="Martin R."/>
            <person name="McLaughlin D.J."/>
            <person name="Morgenstern I."/>
            <person name="Morin E."/>
            <person name="Murat C."/>
            <person name="Nagy L.G."/>
            <person name="Nolan M."/>
            <person name="Ohm R.A."/>
            <person name="Patyshakuliyeva A."/>
            <person name="Rokas A."/>
            <person name="Ruiz-Duenas F.J."/>
            <person name="Sabat G."/>
            <person name="Salamov A."/>
            <person name="Samejima M."/>
            <person name="Schmutz J."/>
            <person name="Slot J.C."/>
            <person name="St John F."/>
            <person name="Stenlid J."/>
            <person name="Sun H."/>
            <person name="Sun S."/>
            <person name="Syed K."/>
            <person name="Tsang A."/>
            <person name="Wiebenga A."/>
            <person name="Young D."/>
            <person name="Pisabarro A."/>
            <person name="Eastwood D.C."/>
            <person name="Martin F."/>
            <person name="Cullen D."/>
            <person name="Grigoriev I.V."/>
            <person name="Hibbett D.S."/>
        </authorList>
    </citation>
    <scope>NUCLEOTIDE SEQUENCE [LARGE SCALE GENOMIC DNA]</scope>
    <source>
        <strain evidence="3">FP-101664</strain>
    </source>
</reference>
<feature type="region of interest" description="Disordered" evidence="1">
    <location>
        <begin position="1"/>
        <end position="41"/>
    </location>
</feature>
<evidence type="ECO:0000313" key="3">
    <source>
        <dbReference type="Proteomes" id="UP000054317"/>
    </source>
</evidence>
<gene>
    <name evidence="2" type="ORF">TRAVEDRAFT_32529</name>
</gene>
<dbReference type="KEGG" id="tvs:TRAVEDRAFT_32529"/>
<evidence type="ECO:0000256" key="1">
    <source>
        <dbReference type="SAM" id="MobiDB-lite"/>
    </source>
</evidence>
<organism evidence="2 3">
    <name type="scientific">Trametes versicolor (strain FP-101664)</name>
    <name type="common">White-rot fungus</name>
    <name type="synonym">Coriolus versicolor</name>
    <dbReference type="NCBI Taxonomy" id="717944"/>
    <lineage>
        <taxon>Eukaryota</taxon>
        <taxon>Fungi</taxon>
        <taxon>Dikarya</taxon>
        <taxon>Basidiomycota</taxon>
        <taxon>Agaricomycotina</taxon>
        <taxon>Agaricomycetes</taxon>
        <taxon>Polyporales</taxon>
        <taxon>Polyporaceae</taxon>
        <taxon>Trametes</taxon>
    </lineage>
</organism>
<accession>R7S6V8</accession>
<sequence length="69" mass="7050">MYNAPSHASRNYSTASIPPCRGPAGDDLHTAPLSHGAAGNVPLRDVRAVYGRSSSQTNAVTGGKCGHTS</sequence>
<name>R7S6V8_TRAVS</name>
<dbReference type="EMBL" id="JH711860">
    <property type="protein sequence ID" value="EIW51307.1"/>
    <property type="molecule type" value="Genomic_DNA"/>
</dbReference>
<proteinExistence type="predicted"/>
<feature type="compositionally biased region" description="Polar residues" evidence="1">
    <location>
        <begin position="1"/>
        <end position="16"/>
    </location>
</feature>
<dbReference type="GeneID" id="19413706"/>